<keyword evidence="1" id="KW-0472">Membrane</keyword>
<dbReference type="RefSeq" id="WP_142082476.1">
    <property type="nucleotide sequence ID" value="NZ_VFPT01000001.1"/>
</dbReference>
<organism evidence="2 3">
    <name type="scientific">Roseinatronobacter monicus</name>
    <dbReference type="NCBI Taxonomy" id="393481"/>
    <lineage>
        <taxon>Bacteria</taxon>
        <taxon>Pseudomonadati</taxon>
        <taxon>Pseudomonadota</taxon>
        <taxon>Alphaproteobacteria</taxon>
        <taxon>Rhodobacterales</taxon>
        <taxon>Paracoccaceae</taxon>
        <taxon>Roseinatronobacter</taxon>
    </lineage>
</organism>
<sequence length="97" mass="10558">MSKPVEISLRIFGALTALIGIGFGGLVLVVFFFVGAAAGFADEQYSLIYFLFTLYLITTIYVAIRLALRASFQRGILLAFLVVPALLFLILLPKVAV</sequence>
<reference evidence="2 3" key="1">
    <citation type="submission" date="2019-06" db="EMBL/GenBank/DDBJ databases">
        <title>Genomic Encyclopedia of Archaeal and Bacterial Type Strains, Phase II (KMG-II): from individual species to whole genera.</title>
        <authorList>
            <person name="Goeker M."/>
        </authorList>
    </citation>
    <scope>NUCLEOTIDE SEQUENCE [LARGE SCALE GENOMIC DNA]</scope>
    <source>
        <strain evidence="2 3">DSM 18423</strain>
    </source>
</reference>
<comment type="caution">
    <text evidence="2">The sequence shown here is derived from an EMBL/GenBank/DDBJ whole genome shotgun (WGS) entry which is preliminary data.</text>
</comment>
<feature type="transmembrane region" description="Helical" evidence="1">
    <location>
        <begin position="12"/>
        <end position="41"/>
    </location>
</feature>
<accession>A0A543KG80</accession>
<dbReference type="AlphaFoldDB" id="A0A543KG80"/>
<dbReference type="EMBL" id="VFPT01000001">
    <property type="protein sequence ID" value="TQM94072.1"/>
    <property type="molecule type" value="Genomic_DNA"/>
</dbReference>
<keyword evidence="3" id="KW-1185">Reference proteome</keyword>
<evidence type="ECO:0000313" key="2">
    <source>
        <dbReference type="EMBL" id="TQM94072.1"/>
    </source>
</evidence>
<proteinExistence type="predicted"/>
<feature type="transmembrane region" description="Helical" evidence="1">
    <location>
        <begin position="75"/>
        <end position="92"/>
    </location>
</feature>
<keyword evidence="1" id="KW-1133">Transmembrane helix</keyword>
<dbReference type="Proteomes" id="UP000320582">
    <property type="component" value="Unassembled WGS sequence"/>
</dbReference>
<evidence type="ECO:0000313" key="3">
    <source>
        <dbReference type="Proteomes" id="UP000320582"/>
    </source>
</evidence>
<name>A0A543KG80_9RHOB</name>
<evidence type="ECO:0000256" key="1">
    <source>
        <dbReference type="SAM" id="Phobius"/>
    </source>
</evidence>
<keyword evidence="1" id="KW-0812">Transmembrane</keyword>
<gene>
    <name evidence="2" type="ORF">BD293_2729</name>
</gene>
<protein>
    <submittedName>
        <fullName evidence="2">Uncharacterized protein</fullName>
    </submittedName>
</protein>
<feature type="transmembrane region" description="Helical" evidence="1">
    <location>
        <begin position="47"/>
        <end position="68"/>
    </location>
</feature>